<gene>
    <name evidence="1" type="ORF">CCR75_008178</name>
</gene>
<name>A0A976FMC1_BRELC</name>
<proteinExistence type="predicted"/>
<comment type="caution">
    <text evidence="1">The sequence shown here is derived from an EMBL/GenBank/DDBJ whole genome shotgun (WGS) entry which is preliminary data.</text>
</comment>
<organism evidence="1 2">
    <name type="scientific">Bremia lactucae</name>
    <name type="common">Lettuce downy mildew</name>
    <dbReference type="NCBI Taxonomy" id="4779"/>
    <lineage>
        <taxon>Eukaryota</taxon>
        <taxon>Sar</taxon>
        <taxon>Stramenopiles</taxon>
        <taxon>Oomycota</taxon>
        <taxon>Peronosporomycetes</taxon>
        <taxon>Peronosporales</taxon>
        <taxon>Peronosporaceae</taxon>
        <taxon>Bremia</taxon>
    </lineage>
</organism>
<evidence type="ECO:0000313" key="2">
    <source>
        <dbReference type="Proteomes" id="UP000294530"/>
    </source>
</evidence>
<dbReference type="KEGG" id="blac:94351903"/>
<evidence type="ECO:0000313" key="1">
    <source>
        <dbReference type="EMBL" id="TDH69144.1"/>
    </source>
</evidence>
<dbReference type="RefSeq" id="XP_067818643.1">
    <property type="nucleotide sequence ID" value="XM_067966232.1"/>
</dbReference>
<dbReference type="Proteomes" id="UP000294530">
    <property type="component" value="Unassembled WGS sequence"/>
</dbReference>
<dbReference type="EMBL" id="SHOA02000002">
    <property type="protein sequence ID" value="TDH69144.1"/>
    <property type="molecule type" value="Genomic_DNA"/>
</dbReference>
<reference evidence="1 2" key="1">
    <citation type="journal article" date="2021" name="Genome Biol.">
        <title>AFLAP: assembly-free linkage analysis pipeline using k-mers from genome sequencing data.</title>
        <authorList>
            <person name="Fletcher K."/>
            <person name="Zhang L."/>
            <person name="Gil J."/>
            <person name="Han R."/>
            <person name="Cavanaugh K."/>
            <person name="Michelmore R."/>
        </authorList>
    </citation>
    <scope>NUCLEOTIDE SEQUENCE [LARGE SCALE GENOMIC DNA]</scope>
    <source>
        <strain evidence="1 2">SF5</strain>
    </source>
</reference>
<protein>
    <submittedName>
        <fullName evidence="1">Uncharacterized protein</fullName>
    </submittedName>
</protein>
<dbReference type="GeneID" id="94351903"/>
<sequence length="128" mass="13950">MGPQRVPFLQATTNAWFGLRLDFLNICATTFVAVFAVVNVNITGSVNPGTLVLTYARPIVGKFNALFTLLSTSERQMIASSECTRTQLSSPKKECKILKSLKQSSKSVANSLSYTSSAALNIVHLPFY</sequence>
<dbReference type="AlphaFoldDB" id="A0A976FMC1"/>
<accession>A0A976FMC1</accession>
<keyword evidence="2" id="KW-1185">Reference proteome</keyword>